<evidence type="ECO:0000256" key="1">
    <source>
        <dbReference type="SAM" id="Phobius"/>
    </source>
</evidence>
<feature type="transmembrane region" description="Helical" evidence="1">
    <location>
        <begin position="75"/>
        <end position="96"/>
    </location>
</feature>
<evidence type="ECO:0000313" key="2">
    <source>
        <dbReference type="EMBL" id="CAE1281734.1"/>
    </source>
</evidence>
<keyword evidence="3" id="KW-1185">Reference proteome</keyword>
<feature type="transmembrane region" description="Helical" evidence="1">
    <location>
        <begin position="42"/>
        <end position="63"/>
    </location>
</feature>
<keyword evidence="1" id="KW-0812">Transmembrane</keyword>
<keyword evidence="1" id="KW-1133">Transmembrane helix</keyword>
<reference evidence="2" key="1">
    <citation type="submission" date="2021-01" db="EMBL/GenBank/DDBJ databases">
        <authorList>
            <person name="Li R."/>
            <person name="Bekaert M."/>
        </authorList>
    </citation>
    <scope>NUCLEOTIDE SEQUENCE</scope>
    <source>
        <strain evidence="2">Farmed</strain>
    </source>
</reference>
<evidence type="ECO:0000313" key="3">
    <source>
        <dbReference type="Proteomes" id="UP000597762"/>
    </source>
</evidence>
<gene>
    <name evidence="2" type="ORF">SPHA_43035</name>
</gene>
<organism evidence="2 3">
    <name type="scientific">Acanthosepion pharaonis</name>
    <name type="common">Pharaoh cuttlefish</name>
    <name type="synonym">Sepia pharaonis</name>
    <dbReference type="NCBI Taxonomy" id="158019"/>
    <lineage>
        <taxon>Eukaryota</taxon>
        <taxon>Metazoa</taxon>
        <taxon>Spiralia</taxon>
        <taxon>Lophotrochozoa</taxon>
        <taxon>Mollusca</taxon>
        <taxon>Cephalopoda</taxon>
        <taxon>Coleoidea</taxon>
        <taxon>Decapodiformes</taxon>
        <taxon>Sepiida</taxon>
        <taxon>Sepiina</taxon>
        <taxon>Sepiidae</taxon>
        <taxon>Acanthosepion</taxon>
    </lineage>
</organism>
<protein>
    <submittedName>
        <fullName evidence="2">Uncharacterized protein</fullName>
    </submittedName>
</protein>
<dbReference type="Proteomes" id="UP000597762">
    <property type="component" value="Unassembled WGS sequence"/>
</dbReference>
<dbReference type="EMBL" id="CAHIKZ030002132">
    <property type="protein sequence ID" value="CAE1281734.1"/>
    <property type="molecule type" value="Genomic_DNA"/>
</dbReference>
<sequence length="257" mass="28377">MIHKQKDLLAIREEQGSFSRLSRSQLPTHPTATTYSYSLLEFLTFLFVFSPPTPAYCVIAKGITHKKYWLENSIAFVYLFFPPSIPLLFSSLLSPFHSHPFSLLLSHFHSHPSSPPFVLIPSLPSLTGIPSLPSSHSHPFSPLFSTLIPSLPPSLLFHPSSPPFHSHPLSPPSPTFTLIPSLLLLFSSLLSPPLPLSLSSLLSPFCSHPPLILPLLSPPLNLIPSLPFVLIPILHPRPPRRFPYLSLSSLSSTEALT</sequence>
<name>A0A812CW64_ACAPH</name>
<accession>A0A812CW64</accession>
<dbReference type="AlphaFoldDB" id="A0A812CW64"/>
<keyword evidence="1" id="KW-0472">Membrane</keyword>
<proteinExistence type="predicted"/>
<comment type="caution">
    <text evidence="2">The sequence shown here is derived from an EMBL/GenBank/DDBJ whole genome shotgun (WGS) entry which is preliminary data.</text>
</comment>